<dbReference type="PANTHER" id="PTHR46312:SF2">
    <property type="entry name" value="NUCLEOTIDE-BINDING OLIGOMERIZATION DOMAIN-CONTAINING PROTEIN 2-LIKE"/>
    <property type="match status" value="1"/>
</dbReference>
<dbReference type="STRING" id="307972.A0A2G8JKJ5"/>
<proteinExistence type="predicted"/>
<dbReference type="PANTHER" id="PTHR46312">
    <property type="entry name" value="NACHT DOMAIN-CONTAINING PROTEIN"/>
    <property type="match status" value="1"/>
</dbReference>
<dbReference type="Gene3D" id="3.40.50.300">
    <property type="entry name" value="P-loop containing nucleotide triphosphate hydrolases"/>
    <property type="match status" value="1"/>
</dbReference>
<evidence type="ECO:0000313" key="3">
    <source>
        <dbReference type="Proteomes" id="UP000230750"/>
    </source>
</evidence>
<keyword evidence="3" id="KW-1185">Reference proteome</keyword>
<dbReference type="Pfam" id="PF05729">
    <property type="entry name" value="NACHT"/>
    <property type="match status" value="1"/>
</dbReference>
<organism evidence="2 3">
    <name type="scientific">Stichopus japonicus</name>
    <name type="common">Sea cucumber</name>
    <dbReference type="NCBI Taxonomy" id="307972"/>
    <lineage>
        <taxon>Eukaryota</taxon>
        <taxon>Metazoa</taxon>
        <taxon>Echinodermata</taxon>
        <taxon>Eleutherozoa</taxon>
        <taxon>Echinozoa</taxon>
        <taxon>Holothuroidea</taxon>
        <taxon>Aspidochirotacea</taxon>
        <taxon>Aspidochirotida</taxon>
        <taxon>Stichopodidae</taxon>
        <taxon>Apostichopus</taxon>
    </lineage>
</organism>
<dbReference type="Proteomes" id="UP000230750">
    <property type="component" value="Unassembled WGS sequence"/>
</dbReference>
<evidence type="ECO:0000259" key="1">
    <source>
        <dbReference type="PROSITE" id="PS50837"/>
    </source>
</evidence>
<feature type="non-terminal residue" evidence="2">
    <location>
        <position position="651"/>
    </location>
</feature>
<name>A0A2G8JKJ5_STIJA</name>
<dbReference type="InterPro" id="IPR027417">
    <property type="entry name" value="P-loop_NTPase"/>
</dbReference>
<dbReference type="AlphaFoldDB" id="A0A2G8JKJ5"/>
<dbReference type="OrthoDB" id="120976at2759"/>
<evidence type="ECO:0000313" key="2">
    <source>
        <dbReference type="EMBL" id="PIK36257.1"/>
    </source>
</evidence>
<feature type="domain" description="NACHT" evidence="1">
    <location>
        <begin position="128"/>
        <end position="249"/>
    </location>
</feature>
<accession>A0A2G8JKJ5</accession>
<dbReference type="InterPro" id="IPR007111">
    <property type="entry name" value="NACHT_NTPase"/>
</dbReference>
<dbReference type="EMBL" id="MRZV01001707">
    <property type="protein sequence ID" value="PIK36257.1"/>
    <property type="molecule type" value="Genomic_DNA"/>
</dbReference>
<dbReference type="SUPFAM" id="SSF52540">
    <property type="entry name" value="P-loop containing nucleoside triphosphate hydrolases"/>
    <property type="match status" value="1"/>
</dbReference>
<comment type="caution">
    <text evidence="2">The sequence shown here is derived from an EMBL/GenBank/DDBJ whole genome shotgun (WGS) entry which is preliminary data.</text>
</comment>
<dbReference type="PROSITE" id="PS50837">
    <property type="entry name" value="NACHT"/>
    <property type="match status" value="1"/>
</dbReference>
<protein>
    <submittedName>
        <fullName evidence="2">Putative NACHT, LRR and PYD domains-containing protein 3-like isoform X2</fullName>
    </submittedName>
</protein>
<sequence>MRSTSCLKFIICLGDPLGDCEQNMPNGIGVGQRSFEKNKCHGYILCCKYFLNNLGKREILVNALRRAYHRKYTHDKPVPSNDVSLCVSDLYIECAIKVLDRSKGETDPCRWTAIQSRHDLLKPLKDGTRILIDGEPGYGKSTLLRRYAYDFCNQSSKSPVNRFSIFVLLPLKELCNVKCIYQAIRSQLPDDNSLTAEAIKDVIKDNVSALLICFDGFDEYSDRGSPQSFVAQIMNNKLLEQCTAICSTRKGYSPHLPSPTMKHFRLSGFNNDMQKKYIKKAFGSTENAGVLTDRILRQLQQNPAFDAICKVPLFFVVFAHNRGNEEITENLDTVTGFFAQMMKTLLDHQRNKDAPDQHIDSLLEPLLQQLAKLAFNGLCSQNQKLSWEAPELNQLIDMATLEMLTFSGILVQEEMPYIAKTPGANESFWKTSKTHFRFFHKIFQEYFAALHISGLAKQKDTEHLAKEALVNLNHIELQYVYRFACGLNKATAKIILDLFTKNSKASHLFATLCLLETNSEDKYNEVREYCCSGLVVNHYDSKSLQTSTIQLLQVASHQKIPLPSLELSCCVKSVILEQETLLLFSGLVISKLDTVEELTLTFTNCVDMAASLLGLFSRTPVLKAVRFKHSTLPRSFDDRSVLSDLESNQCE</sequence>
<gene>
    <name evidence="2" type="ORF">BSL78_26912</name>
</gene>
<reference evidence="2 3" key="1">
    <citation type="journal article" date="2017" name="PLoS Biol.">
        <title>The sea cucumber genome provides insights into morphological evolution and visceral regeneration.</title>
        <authorList>
            <person name="Zhang X."/>
            <person name="Sun L."/>
            <person name="Yuan J."/>
            <person name="Sun Y."/>
            <person name="Gao Y."/>
            <person name="Zhang L."/>
            <person name="Li S."/>
            <person name="Dai H."/>
            <person name="Hamel J.F."/>
            <person name="Liu C."/>
            <person name="Yu Y."/>
            <person name="Liu S."/>
            <person name="Lin W."/>
            <person name="Guo K."/>
            <person name="Jin S."/>
            <person name="Xu P."/>
            <person name="Storey K.B."/>
            <person name="Huan P."/>
            <person name="Zhang T."/>
            <person name="Zhou Y."/>
            <person name="Zhang J."/>
            <person name="Lin C."/>
            <person name="Li X."/>
            <person name="Xing L."/>
            <person name="Huo D."/>
            <person name="Sun M."/>
            <person name="Wang L."/>
            <person name="Mercier A."/>
            <person name="Li F."/>
            <person name="Yang H."/>
            <person name="Xiang J."/>
        </authorList>
    </citation>
    <scope>NUCLEOTIDE SEQUENCE [LARGE SCALE GENOMIC DNA]</scope>
    <source>
        <strain evidence="2">Shaxun</strain>
        <tissue evidence="2">Muscle</tissue>
    </source>
</reference>